<feature type="compositionally biased region" description="Acidic residues" evidence="2">
    <location>
        <begin position="1"/>
        <end position="11"/>
    </location>
</feature>
<keyword evidence="1" id="KW-0067">ATP-binding</keyword>
<evidence type="ECO:0000313" key="5">
    <source>
        <dbReference type="Proteomes" id="UP001596104"/>
    </source>
</evidence>
<dbReference type="Gene3D" id="3.40.50.300">
    <property type="entry name" value="P-loop containing nucleotide triphosphate hydrolases"/>
    <property type="match status" value="1"/>
</dbReference>
<dbReference type="Gene3D" id="1.20.58.760">
    <property type="entry name" value="Peptidase M41"/>
    <property type="match status" value="1"/>
</dbReference>
<feature type="region of interest" description="Disordered" evidence="2">
    <location>
        <begin position="1"/>
        <end position="33"/>
    </location>
</feature>
<evidence type="ECO:0000256" key="2">
    <source>
        <dbReference type="SAM" id="MobiDB-lite"/>
    </source>
</evidence>
<accession>A0ABW0HJ03</accession>
<dbReference type="Proteomes" id="UP001596104">
    <property type="component" value="Unassembled WGS sequence"/>
</dbReference>
<evidence type="ECO:0000259" key="3">
    <source>
        <dbReference type="SMART" id="SM00382"/>
    </source>
</evidence>
<dbReference type="RefSeq" id="WP_293802313.1">
    <property type="nucleotide sequence ID" value="NZ_JBHSLV010000061.1"/>
</dbReference>
<organism evidence="4 5">
    <name type="scientific">Bosea vestrisii</name>
    <dbReference type="NCBI Taxonomy" id="151416"/>
    <lineage>
        <taxon>Bacteria</taxon>
        <taxon>Pseudomonadati</taxon>
        <taxon>Pseudomonadota</taxon>
        <taxon>Alphaproteobacteria</taxon>
        <taxon>Hyphomicrobiales</taxon>
        <taxon>Boseaceae</taxon>
        <taxon>Bosea</taxon>
    </lineage>
</organism>
<dbReference type="InterPro" id="IPR003960">
    <property type="entry name" value="ATPase_AAA_CS"/>
</dbReference>
<dbReference type="SMART" id="SM00382">
    <property type="entry name" value="AAA"/>
    <property type="match status" value="1"/>
</dbReference>
<dbReference type="EMBL" id="JBHSLV010000061">
    <property type="protein sequence ID" value="MFC5396014.1"/>
    <property type="molecule type" value="Genomic_DNA"/>
</dbReference>
<dbReference type="PROSITE" id="PS00674">
    <property type="entry name" value="AAA"/>
    <property type="match status" value="1"/>
</dbReference>
<dbReference type="Gene3D" id="1.10.8.60">
    <property type="match status" value="1"/>
</dbReference>
<evidence type="ECO:0000313" key="4">
    <source>
        <dbReference type="EMBL" id="MFC5396014.1"/>
    </source>
</evidence>
<dbReference type="SUPFAM" id="SSF52540">
    <property type="entry name" value="P-loop containing nucleoside triphosphate hydrolases"/>
    <property type="match status" value="1"/>
</dbReference>
<dbReference type="InterPro" id="IPR037219">
    <property type="entry name" value="Peptidase_M41-like"/>
</dbReference>
<protein>
    <submittedName>
        <fullName evidence="4">AAA family ATPase</fullName>
    </submittedName>
</protein>
<dbReference type="InterPro" id="IPR003593">
    <property type="entry name" value="AAA+_ATPase"/>
</dbReference>
<sequence length="655" mass="69343">MSATDQNDDDAFAFLQGPEPEVETPEPDQAKGNALSPIGLLLDLSWQAIKTGGDLRSLPAGATLAAIIRVPSDAWIDPIHDFVHENDPAAKIIEGKARRKDWSAQEALIVDALDHGKSVFGIASDPDTQLPPLLRAAADVVMAIPAPTPALMRRAIRLHTGRARVPALTAMDIGGLDLLDLAAALRPRTTPGACVRRLRAAAATRSVSTSHDSTPLLHDLSGYGAARDWCLGTLADIEAVRAGTLSAGELESAVFYGPPGTGKTTLARSLAKTARIPLIETSVAAWFQHKEGALGDFLQQVADVFTRAKNSSPCILFIDELDSLPDRAQLDSRNKSWWSSAIGGVLLALSNIREAKNGVILLGATNFLANIDAALLRPGRFDRQFRIDPPDAAGLAGIMRSHLGDDCPEADTGALARLMPGRTGADVAGVVREARRFARAAKRELTEADLRTAIMPADPRPPGELRHVAIHEAGHAVVAHLLGHTVSSVTIRGEGNAGGWTDVHLPSVSDRGLIEARIKILLAGRAANQLFGASADTGAASDLIEATRLLAAARLSFGLAGSLVTRAAPDQVLDLVARDRSLADAIDQELAGLMVSTRRLVAENRAVIERVADALVGRFVLDGVALADQIALQPALSRRREPRLGRGQDRPRPGG</sequence>
<comment type="similarity">
    <text evidence="1">Belongs to the AAA ATPase family.</text>
</comment>
<dbReference type="InterPro" id="IPR027417">
    <property type="entry name" value="P-loop_NTPase"/>
</dbReference>
<feature type="domain" description="AAA+ ATPase" evidence="3">
    <location>
        <begin position="249"/>
        <end position="391"/>
    </location>
</feature>
<dbReference type="InterPro" id="IPR000642">
    <property type="entry name" value="Peptidase_M41"/>
</dbReference>
<dbReference type="InterPro" id="IPR003959">
    <property type="entry name" value="ATPase_AAA_core"/>
</dbReference>
<dbReference type="PANTHER" id="PTHR23076">
    <property type="entry name" value="METALLOPROTEASE M41 FTSH"/>
    <property type="match status" value="1"/>
</dbReference>
<keyword evidence="5" id="KW-1185">Reference proteome</keyword>
<dbReference type="Pfam" id="PF01434">
    <property type="entry name" value="Peptidase_M41"/>
    <property type="match status" value="1"/>
</dbReference>
<dbReference type="CDD" id="cd19481">
    <property type="entry name" value="RecA-like_protease"/>
    <property type="match status" value="1"/>
</dbReference>
<evidence type="ECO:0000256" key="1">
    <source>
        <dbReference type="RuleBase" id="RU003651"/>
    </source>
</evidence>
<dbReference type="SUPFAM" id="SSF140990">
    <property type="entry name" value="FtsH protease domain-like"/>
    <property type="match status" value="1"/>
</dbReference>
<name>A0ABW0HJ03_9HYPH</name>
<keyword evidence="1" id="KW-0547">Nucleotide-binding</keyword>
<dbReference type="Pfam" id="PF00004">
    <property type="entry name" value="AAA"/>
    <property type="match status" value="1"/>
</dbReference>
<dbReference type="PANTHER" id="PTHR23076:SF97">
    <property type="entry name" value="ATP-DEPENDENT ZINC METALLOPROTEASE YME1L1"/>
    <property type="match status" value="1"/>
</dbReference>
<proteinExistence type="inferred from homology"/>
<reference evidence="5" key="1">
    <citation type="journal article" date="2019" name="Int. J. Syst. Evol. Microbiol.">
        <title>The Global Catalogue of Microorganisms (GCM) 10K type strain sequencing project: providing services to taxonomists for standard genome sequencing and annotation.</title>
        <authorList>
            <consortium name="The Broad Institute Genomics Platform"/>
            <consortium name="The Broad Institute Genome Sequencing Center for Infectious Disease"/>
            <person name="Wu L."/>
            <person name="Ma J."/>
        </authorList>
    </citation>
    <scope>NUCLEOTIDE SEQUENCE [LARGE SCALE GENOMIC DNA]</scope>
    <source>
        <strain evidence="5">CGMCC 1.16326</strain>
    </source>
</reference>
<gene>
    <name evidence="4" type="ORF">ACFPPC_25580</name>
</gene>
<comment type="caution">
    <text evidence="4">The sequence shown here is derived from an EMBL/GenBank/DDBJ whole genome shotgun (WGS) entry which is preliminary data.</text>
</comment>